<dbReference type="AlphaFoldDB" id="A0A8I3WYX7"/>
<reference evidence="1 2" key="1">
    <citation type="submission" date="2009-03" db="EMBL/GenBank/DDBJ databases">
        <authorList>
            <person name="Warren W."/>
            <person name="Ye L."/>
            <person name="Minx P."/>
            <person name="Worley K."/>
            <person name="Gibbs R."/>
            <person name="Wilson R.K."/>
        </authorList>
    </citation>
    <scope>NUCLEOTIDE SEQUENCE [LARGE SCALE GENOMIC DNA]</scope>
</reference>
<evidence type="ECO:0000313" key="2">
    <source>
        <dbReference type="Proteomes" id="UP000008225"/>
    </source>
</evidence>
<reference evidence="1" key="3">
    <citation type="submission" date="2025-09" db="UniProtKB">
        <authorList>
            <consortium name="Ensembl"/>
        </authorList>
    </citation>
    <scope>IDENTIFICATION</scope>
</reference>
<proteinExistence type="predicted"/>
<dbReference type="Proteomes" id="UP000008225">
    <property type="component" value="Chromosome 11"/>
</dbReference>
<sequence>MRQLVTVQLTQLAKGALEIIKVLYGFSQGSQHLHTMRLDFGVAHDGRGRGQAAKAVEEPLGPWVHNQEPVRLNNSSLKVRRCHKS</sequence>
<organism evidence="1 2">
    <name type="scientific">Callithrix jacchus</name>
    <name type="common">White-tufted-ear marmoset</name>
    <name type="synonym">Simia Jacchus</name>
    <dbReference type="NCBI Taxonomy" id="9483"/>
    <lineage>
        <taxon>Eukaryota</taxon>
        <taxon>Metazoa</taxon>
        <taxon>Chordata</taxon>
        <taxon>Craniata</taxon>
        <taxon>Vertebrata</taxon>
        <taxon>Euteleostomi</taxon>
        <taxon>Mammalia</taxon>
        <taxon>Eutheria</taxon>
        <taxon>Euarchontoglires</taxon>
        <taxon>Primates</taxon>
        <taxon>Haplorrhini</taxon>
        <taxon>Platyrrhini</taxon>
        <taxon>Cebidae</taxon>
        <taxon>Callitrichinae</taxon>
        <taxon>Callithrix</taxon>
        <taxon>Callithrix</taxon>
    </lineage>
</organism>
<dbReference type="GeneTree" id="ENSGT00390000010849"/>
<accession>A0A8I3WYX7</accession>
<reference evidence="1" key="2">
    <citation type="submission" date="2025-08" db="UniProtKB">
        <authorList>
            <consortium name="Ensembl"/>
        </authorList>
    </citation>
    <scope>IDENTIFICATION</scope>
</reference>
<dbReference type="Ensembl" id="ENSCJAT00000148416.1">
    <property type="protein sequence ID" value="ENSCJAP00000093544.1"/>
    <property type="gene ID" value="ENSCJAG00000074524.1"/>
</dbReference>
<evidence type="ECO:0000313" key="1">
    <source>
        <dbReference type="Ensembl" id="ENSCJAP00000093544.1"/>
    </source>
</evidence>
<name>A0A8I3WYX7_CALJA</name>
<keyword evidence="2" id="KW-1185">Reference proteome</keyword>
<protein>
    <submittedName>
        <fullName evidence="1">Uncharacterized protein</fullName>
    </submittedName>
</protein>